<dbReference type="Pfam" id="PF08241">
    <property type="entry name" value="Methyltransf_11"/>
    <property type="match status" value="1"/>
</dbReference>
<dbReference type="InterPro" id="IPR013216">
    <property type="entry name" value="Methyltransf_11"/>
</dbReference>
<dbReference type="GO" id="GO:0032259">
    <property type="term" value="P:methylation"/>
    <property type="evidence" value="ECO:0007669"/>
    <property type="project" value="UniProtKB-KW"/>
</dbReference>
<evidence type="ECO:0000259" key="1">
    <source>
        <dbReference type="Pfam" id="PF08241"/>
    </source>
</evidence>
<name>A0A7G7MGC2_9PSEU</name>
<dbReference type="SUPFAM" id="SSF53335">
    <property type="entry name" value="S-adenosyl-L-methionine-dependent methyltransferases"/>
    <property type="match status" value="1"/>
</dbReference>
<dbReference type="EMBL" id="CP060131">
    <property type="protein sequence ID" value="QNG51833.1"/>
    <property type="molecule type" value="Genomic_DNA"/>
</dbReference>
<evidence type="ECO:0000313" key="3">
    <source>
        <dbReference type="Proteomes" id="UP000515728"/>
    </source>
</evidence>
<dbReference type="CDD" id="cd02440">
    <property type="entry name" value="AdoMet_MTases"/>
    <property type="match status" value="1"/>
</dbReference>
<organism evidence="2 3">
    <name type="scientific">Pseudonocardia petroleophila</name>
    <dbReference type="NCBI Taxonomy" id="37331"/>
    <lineage>
        <taxon>Bacteria</taxon>
        <taxon>Bacillati</taxon>
        <taxon>Actinomycetota</taxon>
        <taxon>Actinomycetes</taxon>
        <taxon>Pseudonocardiales</taxon>
        <taxon>Pseudonocardiaceae</taxon>
        <taxon>Pseudonocardia</taxon>
    </lineage>
</organism>
<feature type="domain" description="Methyltransferase type 11" evidence="1">
    <location>
        <begin position="46"/>
        <end position="140"/>
    </location>
</feature>
<reference evidence="2 3" key="1">
    <citation type="submission" date="2020-08" db="EMBL/GenBank/DDBJ databases">
        <authorList>
            <person name="Mo P."/>
        </authorList>
    </citation>
    <scope>NUCLEOTIDE SEQUENCE [LARGE SCALE GENOMIC DNA]</scope>
    <source>
        <strain evidence="2 3">CGMCC 4.1532</strain>
    </source>
</reference>
<keyword evidence="3" id="KW-1185">Reference proteome</keyword>
<dbReference type="AlphaFoldDB" id="A0A7G7MGC2"/>
<evidence type="ECO:0000313" key="2">
    <source>
        <dbReference type="EMBL" id="QNG51833.1"/>
    </source>
</evidence>
<dbReference type="InterPro" id="IPR029063">
    <property type="entry name" value="SAM-dependent_MTases_sf"/>
</dbReference>
<gene>
    <name evidence="2" type="ORF">H6H00_27675</name>
</gene>
<keyword evidence="2" id="KW-0808">Transferase</keyword>
<dbReference type="Proteomes" id="UP000515728">
    <property type="component" value="Chromosome"/>
</dbReference>
<sequence>MTSPPGIAGVFDLAADTYDDVGVPWFRPIAAGLVEELAVAPGERVLDIGCGRGAALFPLAEAAGPGGRVLGIDLAPRMVERTTADARHLPQVEVRVADAVAPGLPAASFDVVASALVLFFLPDPGAAVRAWAELLVDGGRTGVTTFGPQDPRWRAVDEVFDPYLPPAMLDARTSGRRGPFASDEGVEALLRDAGLREVRTAHRTVEAVFRDTDQLLAFTWSHGQRAMWEAVPADEHAAVARRVAETARHHGDGTGRLVLTQQVRHTLGRR</sequence>
<dbReference type="PANTHER" id="PTHR43861:SF1">
    <property type="entry name" value="TRANS-ACONITATE 2-METHYLTRANSFERASE"/>
    <property type="match status" value="1"/>
</dbReference>
<proteinExistence type="predicted"/>
<dbReference type="Gene3D" id="3.40.50.150">
    <property type="entry name" value="Vaccinia Virus protein VP39"/>
    <property type="match status" value="1"/>
</dbReference>
<protein>
    <submittedName>
        <fullName evidence="2">Methyltransferase domain-containing protein</fullName>
    </submittedName>
</protein>
<dbReference type="RefSeq" id="WP_185718585.1">
    <property type="nucleotide sequence ID" value="NZ_BAAAWI010000001.1"/>
</dbReference>
<dbReference type="KEGG" id="ppel:H6H00_27675"/>
<dbReference type="GO" id="GO:0008757">
    <property type="term" value="F:S-adenosylmethionine-dependent methyltransferase activity"/>
    <property type="evidence" value="ECO:0007669"/>
    <property type="project" value="InterPro"/>
</dbReference>
<accession>A0A7G7MGC2</accession>
<keyword evidence="2" id="KW-0489">Methyltransferase</keyword>
<dbReference type="PANTHER" id="PTHR43861">
    <property type="entry name" value="TRANS-ACONITATE 2-METHYLTRANSFERASE-RELATED"/>
    <property type="match status" value="1"/>
</dbReference>